<keyword evidence="5 6" id="KW-0472">Membrane</keyword>
<dbReference type="OrthoDB" id="115386at2157"/>
<dbReference type="InterPro" id="IPR003834">
    <property type="entry name" value="Cyt_c_assmbl_TM_dom"/>
</dbReference>
<evidence type="ECO:0000313" key="9">
    <source>
        <dbReference type="Proteomes" id="UP000007490"/>
    </source>
</evidence>
<comment type="similarity">
    <text evidence="2">Belongs to the DsbD family.</text>
</comment>
<feature type="transmembrane region" description="Helical" evidence="6">
    <location>
        <begin position="41"/>
        <end position="65"/>
    </location>
</feature>
<evidence type="ECO:0000256" key="2">
    <source>
        <dbReference type="ARBA" id="ARBA00006143"/>
    </source>
</evidence>
<dbReference type="KEGG" id="mel:Metbo_0497"/>
<reference evidence="9" key="1">
    <citation type="submission" date="2011-02" db="EMBL/GenBank/DDBJ databases">
        <title>Complete sequence of Methanobacterium sp. AL-21.</title>
        <authorList>
            <consortium name="US DOE Joint Genome Institute"/>
            <person name="Lucas S."/>
            <person name="Copeland A."/>
            <person name="Lapidus A."/>
            <person name="Cheng J.-F."/>
            <person name="Goodwin L."/>
            <person name="Pitluck S."/>
            <person name="Chertkov O."/>
            <person name="Detter J.C."/>
            <person name="Han C."/>
            <person name="Tapia R."/>
            <person name="Land M."/>
            <person name="Hauser L."/>
            <person name="Kyrpides N."/>
            <person name="Ivanova N."/>
            <person name="Mikhailova N."/>
            <person name="Pagani I."/>
            <person name="Cadillo-Quiroz H."/>
            <person name="Imachi H."/>
            <person name="Zinder S."/>
            <person name="Liu W."/>
            <person name="Woyke T."/>
        </authorList>
    </citation>
    <scope>NUCLEOTIDE SEQUENCE [LARGE SCALE GENOMIC DNA]</scope>
    <source>
        <strain evidence="9">AL-21</strain>
    </source>
</reference>
<evidence type="ECO:0000313" key="8">
    <source>
        <dbReference type="EMBL" id="ADZ08749.1"/>
    </source>
</evidence>
<reference evidence="8 9" key="2">
    <citation type="journal article" date="2014" name="Int. J. Syst. Evol. Microbiol.">
        <title>Methanobacterium paludis sp. nov. and a novel strain of Methanobacterium lacus isolated from northern peatlands.</title>
        <authorList>
            <person name="Cadillo-Quiroz H."/>
            <person name="Brauer S.L."/>
            <person name="Goodson N."/>
            <person name="Yavitt J.B."/>
            <person name="Zinder S.H."/>
        </authorList>
    </citation>
    <scope>NUCLEOTIDE SEQUENCE [LARGE SCALE GENOMIC DNA]</scope>
    <source>
        <strain evidence="8 9">AL-21</strain>
    </source>
</reference>
<dbReference type="Proteomes" id="UP000007490">
    <property type="component" value="Chromosome"/>
</dbReference>
<dbReference type="InterPro" id="IPR051790">
    <property type="entry name" value="Cytochrome_c-biogenesis_DsbD"/>
</dbReference>
<feature type="transmembrane region" description="Helical" evidence="6">
    <location>
        <begin position="6"/>
        <end position="29"/>
    </location>
</feature>
<feature type="transmembrane region" description="Helical" evidence="6">
    <location>
        <begin position="71"/>
        <end position="90"/>
    </location>
</feature>
<name>F0T9K1_METLA</name>
<keyword evidence="3 6" id="KW-0812">Transmembrane</keyword>
<evidence type="ECO:0000256" key="3">
    <source>
        <dbReference type="ARBA" id="ARBA00022692"/>
    </source>
</evidence>
<dbReference type="GO" id="GO:0016020">
    <property type="term" value="C:membrane"/>
    <property type="evidence" value="ECO:0007669"/>
    <property type="project" value="UniProtKB-SubCell"/>
</dbReference>
<feature type="transmembrane region" description="Helical" evidence="6">
    <location>
        <begin position="180"/>
        <end position="199"/>
    </location>
</feature>
<dbReference type="Pfam" id="PF02683">
    <property type="entry name" value="DsbD_TM"/>
    <property type="match status" value="1"/>
</dbReference>
<evidence type="ECO:0000256" key="1">
    <source>
        <dbReference type="ARBA" id="ARBA00004141"/>
    </source>
</evidence>
<evidence type="ECO:0000256" key="6">
    <source>
        <dbReference type="SAM" id="Phobius"/>
    </source>
</evidence>
<feature type="domain" description="Cytochrome C biogenesis protein transmembrane" evidence="7">
    <location>
        <begin position="6"/>
        <end position="199"/>
    </location>
</feature>
<evidence type="ECO:0000256" key="5">
    <source>
        <dbReference type="ARBA" id="ARBA00023136"/>
    </source>
</evidence>
<sequence>MVLGYVASFSAGILSVISPCVIPLIPIVVGHSLLKRDYNEILTFTSGFFLVFAVLTLLTGIFTLAIAHYLLYFRMAAAILIILMGIIFMLNKNIFNFSYRLKHENQRFESFIAGILTCVAWSPCYGPYIVAVAAYSASTGNWFYSVSNMIIYSLGFSFSIFILALLISRINIEGLMKHYNTIRMVSGAMIIIAGIYLLTGYL</sequence>
<organism evidence="8 9">
    <name type="scientific">Methanobacterium lacus (strain AL-21)</name>
    <dbReference type="NCBI Taxonomy" id="877455"/>
    <lineage>
        <taxon>Archaea</taxon>
        <taxon>Methanobacteriati</taxon>
        <taxon>Methanobacteriota</taxon>
        <taxon>Methanomada group</taxon>
        <taxon>Methanobacteria</taxon>
        <taxon>Methanobacteriales</taxon>
        <taxon>Methanobacteriaceae</taxon>
        <taxon>Methanobacterium</taxon>
    </lineage>
</organism>
<accession>F0T9K1</accession>
<dbReference type="EMBL" id="CP002551">
    <property type="protein sequence ID" value="ADZ08749.1"/>
    <property type="molecule type" value="Genomic_DNA"/>
</dbReference>
<protein>
    <submittedName>
        <fullName evidence="8">Cytochrome c biogenesis protein transmembrane region</fullName>
    </submittedName>
</protein>
<dbReference type="GeneID" id="10276937"/>
<dbReference type="eggNOG" id="arCOG02398">
    <property type="taxonomic scope" value="Archaea"/>
</dbReference>
<keyword evidence="4 6" id="KW-1133">Transmembrane helix</keyword>
<feature type="transmembrane region" description="Helical" evidence="6">
    <location>
        <begin position="149"/>
        <end position="168"/>
    </location>
</feature>
<dbReference type="PANTHER" id="PTHR31272">
    <property type="entry name" value="CYTOCHROME C-TYPE BIOGENESIS PROTEIN HI_1454-RELATED"/>
    <property type="match status" value="1"/>
</dbReference>
<keyword evidence="9" id="KW-1185">Reference proteome</keyword>
<dbReference type="AlphaFoldDB" id="F0T9K1"/>
<dbReference type="PANTHER" id="PTHR31272:SF9">
    <property type="entry name" value="BLL1027 PROTEIN"/>
    <property type="match status" value="1"/>
</dbReference>
<proteinExistence type="inferred from homology"/>
<evidence type="ECO:0000259" key="7">
    <source>
        <dbReference type="Pfam" id="PF02683"/>
    </source>
</evidence>
<comment type="subcellular location">
    <subcellularLocation>
        <location evidence="1">Membrane</location>
        <topology evidence="1">Multi-pass membrane protein</topology>
    </subcellularLocation>
</comment>
<dbReference type="RefSeq" id="WP_013644100.1">
    <property type="nucleotide sequence ID" value="NC_015216.1"/>
</dbReference>
<evidence type="ECO:0000256" key="4">
    <source>
        <dbReference type="ARBA" id="ARBA00022989"/>
    </source>
</evidence>
<dbReference type="STRING" id="877455.Metbo_0497"/>
<feature type="transmembrane region" description="Helical" evidence="6">
    <location>
        <begin position="111"/>
        <end position="137"/>
    </location>
</feature>
<dbReference type="GO" id="GO:0017004">
    <property type="term" value="P:cytochrome complex assembly"/>
    <property type="evidence" value="ECO:0007669"/>
    <property type="project" value="InterPro"/>
</dbReference>
<dbReference type="HOGENOM" id="CLU_053225_4_1_2"/>
<gene>
    <name evidence="8" type="ordered locus">Metbo_0497</name>
</gene>